<dbReference type="PROSITE" id="PS51194">
    <property type="entry name" value="HELICASE_CTER"/>
    <property type="match status" value="1"/>
</dbReference>
<dbReference type="Gene3D" id="1.10.10.10">
    <property type="entry name" value="Winged helix-like DNA-binding domain superfamily/Winged helix DNA-binding domain"/>
    <property type="match status" value="1"/>
</dbReference>
<evidence type="ECO:0000256" key="7">
    <source>
        <dbReference type="ARBA" id="ARBA00023254"/>
    </source>
</evidence>
<dbReference type="InterPro" id="IPR014001">
    <property type="entry name" value="Helicase_ATP-bd"/>
</dbReference>
<evidence type="ECO:0000313" key="14">
    <source>
        <dbReference type="EMBL" id="CAL1705677.1"/>
    </source>
</evidence>
<dbReference type="SUPFAM" id="SSF46785">
    <property type="entry name" value="Winged helix' DNA-binding domain"/>
    <property type="match status" value="1"/>
</dbReference>
<dbReference type="EMBL" id="OZ037946">
    <property type="protein sequence ID" value="CAL1705677.1"/>
    <property type="molecule type" value="Genomic_DNA"/>
</dbReference>
<name>A0ABP1DCT7_9APHY</name>
<dbReference type="Pfam" id="PF00271">
    <property type="entry name" value="Helicase_C"/>
    <property type="match status" value="1"/>
</dbReference>
<dbReference type="Pfam" id="PF23445">
    <property type="entry name" value="WHD_SNRNP200"/>
    <property type="match status" value="1"/>
</dbReference>
<dbReference type="Pfam" id="PF00270">
    <property type="entry name" value="DEAD"/>
    <property type="match status" value="1"/>
</dbReference>
<protein>
    <recommendedName>
        <fullName evidence="9">DNA 3'-5' helicase</fullName>
        <ecNumber evidence="9">5.6.2.4</ecNumber>
    </recommendedName>
</protein>
<proteinExistence type="inferred from homology"/>
<dbReference type="CDD" id="cd18795">
    <property type="entry name" value="SF2_C_Ski2"/>
    <property type="match status" value="1"/>
</dbReference>
<dbReference type="SMART" id="SM00490">
    <property type="entry name" value="HELICc"/>
    <property type="match status" value="1"/>
</dbReference>
<dbReference type="InterPro" id="IPR052247">
    <property type="entry name" value="Meiotic_Crossover_Helicase"/>
</dbReference>
<evidence type="ECO:0000259" key="13">
    <source>
        <dbReference type="PROSITE" id="PS51194"/>
    </source>
</evidence>
<evidence type="ECO:0000256" key="5">
    <source>
        <dbReference type="ARBA" id="ARBA00022840"/>
    </source>
</evidence>
<comment type="catalytic activity">
    <reaction evidence="10">
        <text>ATP + H2O = ADP + phosphate + H(+)</text>
        <dbReference type="Rhea" id="RHEA:13065"/>
        <dbReference type="ChEBI" id="CHEBI:15377"/>
        <dbReference type="ChEBI" id="CHEBI:15378"/>
        <dbReference type="ChEBI" id="CHEBI:30616"/>
        <dbReference type="ChEBI" id="CHEBI:43474"/>
        <dbReference type="ChEBI" id="CHEBI:456216"/>
        <dbReference type="EC" id="5.6.2.4"/>
    </reaction>
</comment>
<gene>
    <name evidence="14" type="ORF">GFSPODELE1_LOCUS5532</name>
</gene>
<evidence type="ECO:0000313" key="15">
    <source>
        <dbReference type="Proteomes" id="UP001497453"/>
    </source>
</evidence>
<organism evidence="14 15">
    <name type="scientific">Somion occarium</name>
    <dbReference type="NCBI Taxonomy" id="3059160"/>
    <lineage>
        <taxon>Eukaryota</taxon>
        <taxon>Fungi</taxon>
        <taxon>Dikarya</taxon>
        <taxon>Basidiomycota</taxon>
        <taxon>Agaricomycotina</taxon>
        <taxon>Agaricomycetes</taxon>
        <taxon>Polyporales</taxon>
        <taxon>Cerrenaceae</taxon>
        <taxon>Somion</taxon>
    </lineage>
</organism>
<feature type="compositionally biased region" description="Polar residues" evidence="11">
    <location>
        <begin position="1125"/>
        <end position="1135"/>
    </location>
</feature>
<dbReference type="InterPro" id="IPR036390">
    <property type="entry name" value="WH_DNA-bd_sf"/>
</dbReference>
<dbReference type="InterPro" id="IPR027417">
    <property type="entry name" value="P-loop_NTPase"/>
</dbReference>
<dbReference type="Pfam" id="PF02889">
    <property type="entry name" value="Sec63"/>
    <property type="match status" value="1"/>
</dbReference>
<evidence type="ECO:0000259" key="12">
    <source>
        <dbReference type="PROSITE" id="PS51192"/>
    </source>
</evidence>
<comment type="similarity">
    <text evidence="1">Belongs to the helicase family. SKI2 subfamily.</text>
</comment>
<dbReference type="Proteomes" id="UP001497453">
    <property type="component" value="Chromosome 3"/>
</dbReference>
<keyword evidence="4" id="KW-0347">Helicase</keyword>
<dbReference type="PANTHER" id="PTHR47835:SF3">
    <property type="entry name" value="HELICASE FOR MEIOSIS 1"/>
    <property type="match status" value="1"/>
</dbReference>
<feature type="domain" description="Helicase C-terminal" evidence="13">
    <location>
        <begin position="428"/>
        <end position="619"/>
    </location>
</feature>
<dbReference type="SMART" id="SM00973">
    <property type="entry name" value="Sec63"/>
    <property type="match status" value="1"/>
</dbReference>
<dbReference type="PROSITE" id="PS51192">
    <property type="entry name" value="HELICASE_ATP_BIND_1"/>
    <property type="match status" value="1"/>
</dbReference>
<feature type="region of interest" description="Disordered" evidence="11">
    <location>
        <begin position="1121"/>
        <end position="1155"/>
    </location>
</feature>
<feature type="region of interest" description="Disordered" evidence="11">
    <location>
        <begin position="1"/>
        <end position="35"/>
    </location>
</feature>
<evidence type="ECO:0000256" key="8">
    <source>
        <dbReference type="ARBA" id="ARBA00034617"/>
    </source>
</evidence>
<dbReference type="InterPro" id="IPR001650">
    <property type="entry name" value="Helicase_C-like"/>
</dbReference>
<dbReference type="InterPro" id="IPR057842">
    <property type="entry name" value="WH_MER3"/>
</dbReference>
<evidence type="ECO:0000256" key="10">
    <source>
        <dbReference type="ARBA" id="ARBA00048988"/>
    </source>
</evidence>
<evidence type="ECO:0000256" key="3">
    <source>
        <dbReference type="ARBA" id="ARBA00022801"/>
    </source>
</evidence>
<dbReference type="EC" id="5.6.2.4" evidence="9"/>
<dbReference type="InterPro" id="IPR004179">
    <property type="entry name" value="Sec63-dom"/>
</dbReference>
<evidence type="ECO:0000256" key="9">
    <source>
        <dbReference type="ARBA" id="ARBA00034808"/>
    </source>
</evidence>
<keyword evidence="2" id="KW-0547">Nucleotide-binding</keyword>
<evidence type="ECO:0000256" key="4">
    <source>
        <dbReference type="ARBA" id="ARBA00022806"/>
    </source>
</evidence>
<evidence type="ECO:0000256" key="6">
    <source>
        <dbReference type="ARBA" id="ARBA00023235"/>
    </source>
</evidence>
<feature type="domain" description="Helicase ATP-binding" evidence="12">
    <location>
        <begin position="215"/>
        <end position="376"/>
    </location>
</feature>
<evidence type="ECO:0000256" key="1">
    <source>
        <dbReference type="ARBA" id="ARBA00010140"/>
    </source>
</evidence>
<evidence type="ECO:0000256" key="11">
    <source>
        <dbReference type="SAM" id="MobiDB-lite"/>
    </source>
</evidence>
<feature type="region of interest" description="Disordered" evidence="11">
    <location>
        <begin position="1254"/>
        <end position="1346"/>
    </location>
</feature>
<dbReference type="InterPro" id="IPR036388">
    <property type="entry name" value="WH-like_DNA-bd_sf"/>
</dbReference>
<keyword evidence="15" id="KW-1185">Reference proteome</keyword>
<dbReference type="PANTHER" id="PTHR47835">
    <property type="entry name" value="HFM1, ATP DEPENDENT DNA HELICASE HOMOLOG"/>
    <property type="match status" value="1"/>
</dbReference>
<keyword evidence="3" id="KW-0378">Hydrolase</keyword>
<keyword evidence="6" id="KW-0413">Isomerase</keyword>
<dbReference type="InterPro" id="IPR011545">
    <property type="entry name" value="DEAD/DEAH_box_helicase_dom"/>
</dbReference>
<keyword evidence="5" id="KW-0067">ATP-binding</keyword>
<dbReference type="SUPFAM" id="SSF158702">
    <property type="entry name" value="Sec63 N-terminal domain-like"/>
    <property type="match status" value="1"/>
</dbReference>
<dbReference type="Gene3D" id="1.10.3380.10">
    <property type="entry name" value="Sec63 N-terminal domain-like domain"/>
    <property type="match status" value="1"/>
</dbReference>
<dbReference type="SMART" id="SM00487">
    <property type="entry name" value="DEXDc"/>
    <property type="match status" value="1"/>
</dbReference>
<dbReference type="SUPFAM" id="SSF52540">
    <property type="entry name" value="P-loop containing nucleoside triphosphate hydrolases"/>
    <property type="match status" value="1"/>
</dbReference>
<dbReference type="Gene3D" id="3.40.50.300">
    <property type="entry name" value="P-loop containing nucleotide triphosphate hydrolases"/>
    <property type="match status" value="2"/>
</dbReference>
<sequence>MDSPTFEEMARDCGFDPSDFDESYLSDSGMGPSQHDYTYAAEGDSGEYMSEIEHSSPCPPGRTRSINDISTYRQSYPLQRDINVGDCYGNNMTPPDDDTTLGYSDVGHNTRAHATSFQRPQSQWYQPLRNQPRAAPFEFQSRRIQPGSGQGRAFGQTPVAISDQHSTPTMASAQLQSRTGDNPGIRLRPVLDLPDIYRTLFKFGVFNAVQSECFDEVIHHDDNMVISSPTGSGKTVLFELSIIRMLSAAHGRASKCIYVAPTKALCSEKYRDWTTKFQPLGIKCCELTGDTVHFGKSAWGDARDASIIVTTAEKWDSLTRNWSEHGNILSQIQLFLVDEIHILNDSRGSTLEVVISRMKTRGTGVRFMCVSATVPNIQDVANWIGRGPNGGPAIVKEFGEEYRPCKLTRHIYGIPRKQDQNDFQFTRILDYRLYGILQQHSINKPILVFCATRKGVMTTAEQLLKEYEDATEKKKMLPWARPRRIDRAFHDKRLDKLAVCGIGVHHAGMTMDDRRLTEDLYLKGTLRVVTATSTLAVGVNLPAHTVVIKGVKMFQNNLSQEYSDLDIIQMMGRAGRPQFDTEGVAVILCETQLEAKYKALVQGQTNLESCLHKNLSEHINSEIGLGTITSIESAKAWLHNSFLFQRIQRNTRHYAIGKESTQTWQEKIDDMVTGSIKTLQANEMVAKSEGDSESLCSTAYGDIMSKYYVRQNTMSLILKLPPRASIRELLEGICASEEFSDIKIRSGEKQIYGKLRTHDDIRYKPKKIEKASDKIFLNIQAVLGGINLNDPEYKNGDNQPQLECITIFRHVSRIARALVEVAIEQQYGAQVKHGLELLRCLTAKTWEDRPTVLRQIEQIGEKSPVLAQFGISTLTSLRKQDTLRLEQLLNRRPPFGNELLASVKQLPEYFLEVSEVDVATQNGEGPVEVELSIKCGLLHDEGVGAKPKKSRSKGQDWTVVLTVNSDLDFVDFRRIPTRVLKGSKTFSIVAELTKPSQSLTVMISSETIAGIAVSKTYKPNVPHNLYPTMNTRPLTLMERDLEGLEDDPDFWNMSIDDDMDDVVNDAKVPIKDLTMTQDAHANTKIANDKHSTVPKKIPKGNYECNHKCKDKTSCRHSCCHEGVSKPTSKGRTMVTSDEGVASSHASHPKLSGNDSTVHQIRADDVSKVISKAKTKIDQRLQQLDDLHASTNVRGRLQLSNGKRIKIDDGKLDLSRSPTGLNLTNGKRKPAASFDVDFVDIRDVRQPLLPDVAELSDSDELPEPTDLLNSFKKTPAKRQKKTPTETDYSDSGFDSLIRAVDLPNPGNSGSSIPRRESSPGLPARSSPPAVIDLATPPAKKRKHDDYNAQHVPKRSKYDEEASTVSNQWPAMEINKSFSERQTLTSKKPALFLPDSGSEEDAGHLQETLGAYVPPGPKDDEDFVLDESLFDVEPAAVPSSSLAPSVECPPIRTTLQHSPSLIPELHGALRAESFNIQPREASATTSVQRPAQILAEPDDDSFHDDLAEFEDWLYNSGSVVIVDKLDD</sequence>
<evidence type="ECO:0000256" key="2">
    <source>
        <dbReference type="ARBA" id="ARBA00022741"/>
    </source>
</evidence>
<accession>A0ABP1DCT7</accession>
<comment type="catalytic activity">
    <reaction evidence="8">
        <text>Couples ATP hydrolysis with the unwinding of duplex DNA by translocating in the 3'-5' direction.</text>
        <dbReference type="EC" id="5.6.2.4"/>
    </reaction>
</comment>
<reference evidence="15" key="1">
    <citation type="submission" date="2024-04" db="EMBL/GenBank/DDBJ databases">
        <authorList>
            <person name="Shaw F."/>
            <person name="Minotto A."/>
        </authorList>
    </citation>
    <scope>NUCLEOTIDE SEQUENCE [LARGE SCALE GENOMIC DNA]</scope>
</reference>
<keyword evidence="7" id="KW-0469">Meiosis</keyword>